<protein>
    <submittedName>
        <fullName evidence="1">Uncharacterized protein</fullName>
    </submittedName>
</protein>
<feature type="non-terminal residue" evidence="1">
    <location>
        <position position="1"/>
    </location>
</feature>
<evidence type="ECO:0000313" key="1">
    <source>
        <dbReference type="EMBL" id="GAF80225.1"/>
    </source>
</evidence>
<proteinExistence type="predicted"/>
<organism evidence="1">
    <name type="scientific">marine sediment metagenome</name>
    <dbReference type="NCBI Taxonomy" id="412755"/>
    <lineage>
        <taxon>unclassified sequences</taxon>
        <taxon>metagenomes</taxon>
        <taxon>ecological metagenomes</taxon>
    </lineage>
</organism>
<accession>X0TVS7</accession>
<comment type="caution">
    <text evidence="1">The sequence shown here is derived from an EMBL/GenBank/DDBJ whole genome shotgun (WGS) entry which is preliminary data.</text>
</comment>
<name>X0TVS7_9ZZZZ</name>
<reference evidence="1" key="1">
    <citation type="journal article" date="2014" name="Front. Microbiol.">
        <title>High frequency of phylogenetically diverse reductive dehalogenase-homologous genes in deep subseafloor sedimentary metagenomes.</title>
        <authorList>
            <person name="Kawai M."/>
            <person name="Futagami T."/>
            <person name="Toyoda A."/>
            <person name="Takaki Y."/>
            <person name="Nishi S."/>
            <person name="Hori S."/>
            <person name="Arai W."/>
            <person name="Tsubouchi T."/>
            <person name="Morono Y."/>
            <person name="Uchiyama I."/>
            <person name="Ito T."/>
            <person name="Fujiyama A."/>
            <person name="Inagaki F."/>
            <person name="Takami H."/>
        </authorList>
    </citation>
    <scope>NUCLEOTIDE SEQUENCE</scope>
    <source>
        <strain evidence="1">Expedition CK06-06</strain>
    </source>
</reference>
<sequence>PEEYTVLRSNGQVLLDASYILSTVGGLYGRLDPEKAIRILKKNFKHLET</sequence>
<dbReference type="EMBL" id="BARS01003268">
    <property type="protein sequence ID" value="GAF80225.1"/>
    <property type="molecule type" value="Genomic_DNA"/>
</dbReference>
<dbReference type="AlphaFoldDB" id="X0TVS7"/>
<gene>
    <name evidence="1" type="ORF">S01H1_06316</name>
</gene>